<accession>A0A9Q1H9H9</accession>
<evidence type="ECO:0000313" key="2">
    <source>
        <dbReference type="EMBL" id="KAJ8040842.1"/>
    </source>
</evidence>
<evidence type="ECO:0000256" key="1">
    <source>
        <dbReference type="SAM" id="MobiDB-lite"/>
    </source>
</evidence>
<gene>
    <name evidence="2" type="ORF">HOLleu_15259</name>
</gene>
<sequence length="310" mass="34974">MADIRNYFKPQKKVRKVDSEHAEESTDKNTADSDVVDIDTMFDESSEETVPIPTIPASEIAHSSREITGAPEHLGDRAIYCSVKSKTADRNSTKLKFNPEWKKENPWIKVVENGMVCSPCFEAYSNDANVIKKCHGAWVTVPVSNWKKGKEKIKSHRGSLLHRNAVALLEAKKQAEKQGHVLQLASEGMSKQREENRTLIKKLLRVVYFLAKQRIAHFTNFEGAVELVVECGDAELQKHMSLAAKNATYISNQMIEEYVQALGTWLEGEILASLKESEFFCVLADETTDVATIEELSVCARWLDSKGHWF</sequence>
<dbReference type="Proteomes" id="UP001152320">
    <property type="component" value="Chromosome 6"/>
</dbReference>
<feature type="region of interest" description="Disordered" evidence="1">
    <location>
        <begin position="1"/>
        <end position="36"/>
    </location>
</feature>
<feature type="compositionally biased region" description="Basic and acidic residues" evidence="1">
    <location>
        <begin position="16"/>
        <end position="31"/>
    </location>
</feature>
<evidence type="ECO:0000313" key="3">
    <source>
        <dbReference type="Proteomes" id="UP001152320"/>
    </source>
</evidence>
<dbReference type="PANTHER" id="PTHR46880:SF5">
    <property type="entry name" value="DUF4371 DOMAIN-CONTAINING PROTEIN"/>
    <property type="match status" value="1"/>
</dbReference>
<protein>
    <submittedName>
        <fullName evidence="2">52 kDa repressor of the inhibitor of the protein kinase</fullName>
    </submittedName>
</protein>
<comment type="caution">
    <text evidence="2">The sequence shown here is derived from an EMBL/GenBank/DDBJ whole genome shotgun (WGS) entry which is preliminary data.</text>
</comment>
<keyword evidence="3" id="KW-1185">Reference proteome</keyword>
<reference evidence="2" key="1">
    <citation type="submission" date="2021-10" db="EMBL/GenBank/DDBJ databases">
        <title>Tropical sea cucumber genome reveals ecological adaptation and Cuvierian tubules defense mechanism.</title>
        <authorList>
            <person name="Chen T."/>
        </authorList>
    </citation>
    <scope>NUCLEOTIDE SEQUENCE</scope>
    <source>
        <strain evidence="2">Nanhai2018</strain>
        <tissue evidence="2">Muscle</tissue>
    </source>
</reference>
<proteinExistence type="predicted"/>
<dbReference type="PANTHER" id="PTHR46880">
    <property type="entry name" value="RAS-ASSOCIATING DOMAIN-CONTAINING PROTEIN"/>
    <property type="match status" value="1"/>
</dbReference>
<name>A0A9Q1H9H9_HOLLE</name>
<dbReference type="EMBL" id="JAIZAY010000006">
    <property type="protein sequence ID" value="KAJ8040842.1"/>
    <property type="molecule type" value="Genomic_DNA"/>
</dbReference>
<dbReference type="OrthoDB" id="6775368at2759"/>
<dbReference type="AlphaFoldDB" id="A0A9Q1H9H9"/>
<organism evidence="2 3">
    <name type="scientific">Holothuria leucospilota</name>
    <name type="common">Black long sea cucumber</name>
    <name type="synonym">Mertensiothuria leucospilota</name>
    <dbReference type="NCBI Taxonomy" id="206669"/>
    <lineage>
        <taxon>Eukaryota</taxon>
        <taxon>Metazoa</taxon>
        <taxon>Echinodermata</taxon>
        <taxon>Eleutherozoa</taxon>
        <taxon>Echinozoa</taxon>
        <taxon>Holothuroidea</taxon>
        <taxon>Aspidochirotacea</taxon>
        <taxon>Aspidochirotida</taxon>
        <taxon>Holothuriidae</taxon>
        <taxon>Holothuria</taxon>
    </lineage>
</organism>